<comment type="subcellular location">
    <subcellularLocation>
        <location evidence="1">Cell membrane</location>
    </subcellularLocation>
</comment>
<comment type="caution">
    <text evidence="7">The sequence shown here is derived from an EMBL/GenBank/DDBJ whole genome shotgun (WGS) entry which is preliminary data.</text>
</comment>
<dbReference type="PANTHER" id="PTHR47737:SF1">
    <property type="entry name" value="GLYCINE BETAINE_PROLINE BETAINE TRANSPORT SYSTEM PERMEASE PROTEIN PROW"/>
    <property type="match status" value="1"/>
</dbReference>
<dbReference type="GO" id="GO:0031460">
    <property type="term" value="P:glycine betaine transport"/>
    <property type="evidence" value="ECO:0007669"/>
    <property type="project" value="TreeGrafter"/>
</dbReference>
<dbReference type="InterPro" id="IPR007210">
    <property type="entry name" value="ABC_Gly_betaine_transp_sub-bd"/>
</dbReference>
<dbReference type="CDD" id="cd13639">
    <property type="entry name" value="PBP2_OpuAC_like"/>
    <property type="match status" value="1"/>
</dbReference>
<feature type="domain" description="ABC-type glycine betaine transport system substrate-binding" evidence="6">
    <location>
        <begin position="31"/>
        <end position="274"/>
    </location>
</feature>
<dbReference type="SUPFAM" id="SSF53850">
    <property type="entry name" value="Periplasmic binding protein-like II"/>
    <property type="match status" value="1"/>
</dbReference>
<dbReference type="Pfam" id="PF04069">
    <property type="entry name" value="OpuAC"/>
    <property type="match status" value="1"/>
</dbReference>
<evidence type="ECO:0000256" key="5">
    <source>
        <dbReference type="SAM" id="SignalP"/>
    </source>
</evidence>
<reference evidence="7 8" key="1">
    <citation type="submission" date="2019-03" db="EMBL/GenBank/DDBJ databases">
        <title>Genomic Encyclopedia of Type Strains, Phase IV (KMG-IV): sequencing the most valuable type-strain genomes for metagenomic binning, comparative biology and taxonomic classification.</title>
        <authorList>
            <person name="Goeker M."/>
        </authorList>
    </citation>
    <scope>NUCLEOTIDE SEQUENCE [LARGE SCALE GENOMIC DNA]</scope>
    <source>
        <strain evidence="7 8">DSM 203</strain>
    </source>
</reference>
<dbReference type="RefSeq" id="WP_123138962.1">
    <property type="nucleotide sequence ID" value="NZ_NRRH01000001.1"/>
</dbReference>
<evidence type="ECO:0000256" key="2">
    <source>
        <dbReference type="ARBA" id="ARBA00022448"/>
    </source>
</evidence>
<keyword evidence="4" id="KW-0472">Membrane</keyword>
<keyword evidence="2" id="KW-0813">Transport</keyword>
<evidence type="ECO:0000256" key="4">
    <source>
        <dbReference type="ARBA" id="ARBA00023136"/>
    </source>
</evidence>
<dbReference type="Proteomes" id="UP000295247">
    <property type="component" value="Unassembled WGS sequence"/>
</dbReference>
<evidence type="ECO:0000256" key="1">
    <source>
        <dbReference type="ARBA" id="ARBA00004236"/>
    </source>
</evidence>
<evidence type="ECO:0000256" key="3">
    <source>
        <dbReference type="ARBA" id="ARBA00022475"/>
    </source>
</evidence>
<keyword evidence="5" id="KW-0732">Signal</keyword>
<sequence>MDKPRLTLPSLVLFGLCALLSSGAFAGSKGKIELVYGEWTTEIASTNLIKVVLEDLGYDVTIRSVAVGAMWQAIAEGDVDGMVAAWLPTTQQNYYDNVRDRIDDLGPNLIGTQVGLVVPSYVEIDTIAELKDSAERFDNKIIGIEPGTGIMRRTEQMMATYGLEDMKLVESSGPIMTAVLGDAIEDGDWVVVTGWTPHWIFSTHELKYLADPENIYGGVERIHTVVRKGLAEDLPEAYAVLDNFHWTPEQMGELMAWNEEKRADPYENARRWVETYPEVVEAWLP</sequence>
<dbReference type="GO" id="GO:0015226">
    <property type="term" value="F:carnitine transmembrane transporter activity"/>
    <property type="evidence" value="ECO:0007669"/>
    <property type="project" value="TreeGrafter"/>
</dbReference>
<dbReference type="EMBL" id="SMDC01000001">
    <property type="protein sequence ID" value="TCW40011.1"/>
    <property type="molecule type" value="Genomic_DNA"/>
</dbReference>
<dbReference type="AlphaFoldDB" id="A0A4R4AKR9"/>
<proteinExistence type="predicted"/>
<feature type="chain" id="PRO_5020975187" evidence="5">
    <location>
        <begin position="27"/>
        <end position="285"/>
    </location>
</feature>
<gene>
    <name evidence="7" type="ORF">EDC29_101428</name>
</gene>
<accession>A0A4R4AKR9</accession>
<dbReference type="GO" id="GO:0005275">
    <property type="term" value="F:amine transmembrane transporter activity"/>
    <property type="evidence" value="ECO:0007669"/>
    <property type="project" value="TreeGrafter"/>
</dbReference>
<keyword evidence="3" id="KW-1003">Cell membrane</keyword>
<dbReference type="PANTHER" id="PTHR47737">
    <property type="entry name" value="GLYCINE BETAINE/PROLINE BETAINE TRANSPORT SYSTEM PERMEASE PROTEIN PROW"/>
    <property type="match status" value="1"/>
</dbReference>
<dbReference type="Gene3D" id="3.10.105.10">
    <property type="entry name" value="Dipeptide-binding Protein, Domain 3"/>
    <property type="match status" value="2"/>
</dbReference>
<evidence type="ECO:0000313" key="8">
    <source>
        <dbReference type="Proteomes" id="UP000295247"/>
    </source>
</evidence>
<dbReference type="GO" id="GO:0015871">
    <property type="term" value="P:choline transport"/>
    <property type="evidence" value="ECO:0007669"/>
    <property type="project" value="TreeGrafter"/>
</dbReference>
<dbReference type="Gene3D" id="3.40.190.100">
    <property type="entry name" value="Glycine betaine-binding periplasmic protein, domain 2"/>
    <property type="match status" value="1"/>
</dbReference>
<evidence type="ECO:0000313" key="7">
    <source>
        <dbReference type="EMBL" id="TCW40011.1"/>
    </source>
</evidence>
<dbReference type="GO" id="GO:0043190">
    <property type="term" value="C:ATP-binding cassette (ABC) transporter complex"/>
    <property type="evidence" value="ECO:0007669"/>
    <property type="project" value="InterPro"/>
</dbReference>
<feature type="signal peptide" evidence="5">
    <location>
        <begin position="1"/>
        <end position="26"/>
    </location>
</feature>
<name>A0A4R4AKR9_MARGR</name>
<organism evidence="7 8">
    <name type="scientific">Marichromatium gracile</name>
    <name type="common">Chromatium gracile</name>
    <dbReference type="NCBI Taxonomy" id="1048"/>
    <lineage>
        <taxon>Bacteria</taxon>
        <taxon>Pseudomonadati</taxon>
        <taxon>Pseudomonadota</taxon>
        <taxon>Gammaproteobacteria</taxon>
        <taxon>Chromatiales</taxon>
        <taxon>Chromatiaceae</taxon>
        <taxon>Marichromatium</taxon>
    </lineage>
</organism>
<evidence type="ECO:0000259" key="6">
    <source>
        <dbReference type="Pfam" id="PF04069"/>
    </source>
</evidence>
<protein>
    <submittedName>
        <fullName evidence="7">Glycine betaine/proline transport system substrate-binding protein</fullName>
    </submittedName>
</protein>